<dbReference type="GO" id="GO:0005815">
    <property type="term" value="C:microtubule organizing center"/>
    <property type="evidence" value="ECO:0007669"/>
    <property type="project" value="InterPro"/>
</dbReference>
<dbReference type="GeneID" id="39981942"/>
<evidence type="ECO:0000256" key="3">
    <source>
        <dbReference type="SAM" id="MobiDB-lite"/>
    </source>
</evidence>
<evidence type="ECO:0000313" key="6">
    <source>
        <dbReference type="Proteomes" id="UP000192257"/>
    </source>
</evidence>
<evidence type="ECO:0000259" key="4">
    <source>
        <dbReference type="PROSITE" id="PS51329"/>
    </source>
</evidence>
<dbReference type="PROSITE" id="PS51329">
    <property type="entry name" value="C_CAP_COFACTOR_C"/>
    <property type="match status" value="1"/>
</dbReference>
<dbReference type="Gene3D" id="1.20.960.40">
    <property type="match status" value="1"/>
</dbReference>
<evidence type="ECO:0000256" key="1">
    <source>
        <dbReference type="ARBA" id="ARBA00008848"/>
    </source>
</evidence>
<dbReference type="GO" id="GO:0000166">
    <property type="term" value="F:nucleotide binding"/>
    <property type="evidence" value="ECO:0007669"/>
    <property type="project" value="UniProtKB-KW"/>
</dbReference>
<feature type="domain" description="C-CAP/cofactor C-like" evidence="4">
    <location>
        <begin position="157"/>
        <end position="307"/>
    </location>
</feature>
<dbReference type="InterPro" id="IPR012945">
    <property type="entry name" value="Tubulin-bd_cofactor_C_dom"/>
</dbReference>
<dbReference type="PANTHER" id="PTHR15440:SF0">
    <property type="entry name" value="PROTEIN XRP2"/>
    <property type="match status" value="1"/>
</dbReference>
<dbReference type="GO" id="GO:0005929">
    <property type="term" value="C:cilium"/>
    <property type="evidence" value="ECO:0007669"/>
    <property type="project" value="TreeGrafter"/>
</dbReference>
<dbReference type="EMBL" id="NBCO01000003">
    <property type="protein sequence ID" value="ORC92642.1"/>
    <property type="molecule type" value="Genomic_DNA"/>
</dbReference>
<comment type="caution">
    <text evidence="5">The sequence shown here is derived from an EMBL/GenBank/DDBJ whole genome shotgun (WGS) entry which is preliminary data.</text>
</comment>
<dbReference type="PANTHER" id="PTHR15440">
    <property type="entry name" value="XRP2 PROTEIN"/>
    <property type="match status" value="1"/>
</dbReference>
<dbReference type="GO" id="GO:0034453">
    <property type="term" value="P:microtubule anchoring"/>
    <property type="evidence" value="ECO:0007669"/>
    <property type="project" value="InterPro"/>
</dbReference>
<reference evidence="5 6" key="1">
    <citation type="submission" date="2017-03" db="EMBL/GenBank/DDBJ databases">
        <title>An alternative strategy for trypanosome survival in the mammalian bloodstream revealed through genome and transcriptome analysis of the ubiquitous bovine parasite Trypanosoma (Megatrypanum) theileri.</title>
        <authorList>
            <person name="Kelly S."/>
            <person name="Ivens A."/>
            <person name="Mott A."/>
            <person name="O'Neill E."/>
            <person name="Emms D."/>
            <person name="Macleod O."/>
            <person name="Voorheis P."/>
            <person name="Matthews J."/>
            <person name="Matthews K."/>
            <person name="Carrington M."/>
        </authorList>
    </citation>
    <scope>NUCLEOTIDE SEQUENCE [LARGE SCALE GENOMIC DNA]</scope>
    <source>
        <strain evidence="5">Edinburgh</strain>
    </source>
</reference>
<name>A0A1X0P6T6_9TRYP</name>
<comment type="similarity">
    <text evidence="1">Belongs to the TBCC family.</text>
</comment>
<evidence type="ECO:0000313" key="5">
    <source>
        <dbReference type="EMBL" id="ORC92642.1"/>
    </source>
</evidence>
<dbReference type="Proteomes" id="UP000192257">
    <property type="component" value="Unassembled WGS sequence"/>
</dbReference>
<keyword evidence="2" id="KW-0547">Nucleotide-binding</keyword>
<dbReference type="Pfam" id="PF07986">
    <property type="entry name" value="TBCC"/>
    <property type="match status" value="1"/>
</dbReference>
<dbReference type="InterPro" id="IPR016098">
    <property type="entry name" value="CAP/MinC_C"/>
</dbReference>
<dbReference type="RefSeq" id="XP_028886708.1">
    <property type="nucleotide sequence ID" value="XM_029022162.1"/>
</dbReference>
<dbReference type="InterPro" id="IPR017901">
    <property type="entry name" value="C-CAP_CF_C-like"/>
</dbReference>
<feature type="region of interest" description="Disordered" evidence="3">
    <location>
        <begin position="438"/>
        <end position="464"/>
    </location>
</feature>
<evidence type="ECO:0000256" key="2">
    <source>
        <dbReference type="ARBA" id="ARBA00022741"/>
    </source>
</evidence>
<keyword evidence="6" id="KW-1185">Reference proteome</keyword>
<sequence length="464" mass="51496">MFNMTEPVTEKVIREKLEASGELGKMRAMVIDAAISSFSNDAEKSAKLFMPSPVLQASKETLEGRQALGILSEYLEYLGLTYTLNVLKHEANLKDSAMEENKESTRALNISNNDVPVLTTLIRTLGNNLVSNNQNEKSSNDNNIVNTNSAAVLAKIPKVEEGGEDTTYFLSKWSGREFYRHGGQVTGQQIQLEYLKDCTVYVLDPLDSITVDDCEGGELVIAACEGSVFLRNCKNMIVHVACKQLRTRDCENIEFRIFTSTDPVIEASHHIIFKPFHLRLPGLNNTFKAARLDPKMNRFVHVYDFTEDDQKLPKPHLTVVYPNHGLLMHDRCHDKGTPECPPEIEDLLEGRMKPASSSESGQNKSYNIKTGARIWTEAAAESSDKEDNVNTLPTTKKEVIPAVKVVPGVTAAVDFGTDSQKKLVPTATSLSTAVRVASEGSYSSFDDDDDQDDDMDVDEDDDDF</sequence>
<gene>
    <name evidence="5" type="ORF">TM35_000033950</name>
</gene>
<dbReference type="InterPro" id="IPR006599">
    <property type="entry name" value="CARP_motif"/>
</dbReference>
<dbReference type="VEuPathDB" id="TriTrypDB:TM35_000033950"/>
<dbReference type="GO" id="GO:0005096">
    <property type="term" value="F:GTPase activator activity"/>
    <property type="evidence" value="ECO:0007669"/>
    <property type="project" value="InterPro"/>
</dbReference>
<dbReference type="GO" id="GO:0006892">
    <property type="term" value="P:post-Golgi vesicle-mediated transport"/>
    <property type="evidence" value="ECO:0007669"/>
    <property type="project" value="TreeGrafter"/>
</dbReference>
<dbReference type="InterPro" id="IPR018993">
    <property type="entry name" value="FOP_dimerisation-dom_N"/>
</dbReference>
<dbReference type="GO" id="GO:1990075">
    <property type="term" value="C:periciliary membrane compartment"/>
    <property type="evidence" value="ECO:0007669"/>
    <property type="project" value="TreeGrafter"/>
</dbReference>
<feature type="compositionally biased region" description="Acidic residues" evidence="3">
    <location>
        <begin position="445"/>
        <end position="464"/>
    </location>
</feature>
<organism evidence="5 6">
    <name type="scientific">Trypanosoma theileri</name>
    <dbReference type="NCBI Taxonomy" id="67003"/>
    <lineage>
        <taxon>Eukaryota</taxon>
        <taxon>Discoba</taxon>
        <taxon>Euglenozoa</taxon>
        <taxon>Kinetoplastea</taxon>
        <taxon>Metakinetoplastina</taxon>
        <taxon>Trypanosomatida</taxon>
        <taxon>Trypanosomatidae</taxon>
        <taxon>Trypanosoma</taxon>
    </lineage>
</organism>
<dbReference type="SMART" id="SM00673">
    <property type="entry name" value="CARP"/>
    <property type="match status" value="2"/>
</dbReference>
<proteinExistence type="inferred from homology"/>
<accession>A0A1X0P6T6</accession>
<dbReference type="STRING" id="67003.A0A1X0P6T6"/>
<protein>
    <submittedName>
        <fullName evidence="5">Protein XRP2</fullName>
    </submittedName>
</protein>
<dbReference type="OrthoDB" id="194775at2759"/>
<dbReference type="Gene3D" id="2.160.20.70">
    <property type="match status" value="1"/>
</dbReference>
<dbReference type="Pfam" id="PF09398">
    <property type="entry name" value="FOP_dimer"/>
    <property type="match status" value="1"/>
</dbReference>
<dbReference type="AlphaFoldDB" id="A0A1X0P6T6"/>
<dbReference type="InterPro" id="IPR039093">
    <property type="entry name" value="XRP2"/>
</dbReference>